<evidence type="ECO:0000259" key="1">
    <source>
        <dbReference type="Pfam" id="PF01850"/>
    </source>
</evidence>
<dbReference type="EMBL" id="CAADFD010000067">
    <property type="protein sequence ID" value="VFJ61747.1"/>
    <property type="molecule type" value="Genomic_DNA"/>
</dbReference>
<organism evidence="2">
    <name type="scientific">Candidatus Kentrum sp. FW</name>
    <dbReference type="NCBI Taxonomy" id="2126338"/>
    <lineage>
        <taxon>Bacteria</taxon>
        <taxon>Pseudomonadati</taxon>
        <taxon>Pseudomonadota</taxon>
        <taxon>Gammaproteobacteria</taxon>
        <taxon>Candidatus Kentrum</taxon>
    </lineage>
</organism>
<reference evidence="2" key="1">
    <citation type="submission" date="2019-02" db="EMBL/GenBank/DDBJ databases">
        <authorList>
            <person name="Gruber-Vodicka R. H."/>
            <person name="Seah K. B. B."/>
        </authorList>
    </citation>
    <scope>NUCLEOTIDE SEQUENCE</scope>
    <source>
        <strain evidence="2">BECK_BZ106</strain>
        <strain evidence="3">BECK_BZ15</strain>
    </source>
</reference>
<proteinExistence type="predicted"/>
<dbReference type="InterPro" id="IPR002716">
    <property type="entry name" value="PIN_dom"/>
</dbReference>
<sequence length="74" mass="8184">MSVKSLDKYVLDTSALMALIGKEEGAETVRDLLERASGKENRIFISTVTAIEIFGSSRKSVGRFRDSEITKSMI</sequence>
<dbReference type="Pfam" id="PF01850">
    <property type="entry name" value="PIN"/>
    <property type="match status" value="1"/>
</dbReference>
<dbReference type="Gene3D" id="3.40.50.1010">
    <property type="entry name" value="5'-nuclease"/>
    <property type="match status" value="1"/>
</dbReference>
<name>A0A450T5J3_9GAMM</name>
<dbReference type="InterPro" id="IPR029060">
    <property type="entry name" value="PIN-like_dom_sf"/>
</dbReference>
<evidence type="ECO:0000313" key="2">
    <source>
        <dbReference type="EMBL" id="VFJ61747.1"/>
    </source>
</evidence>
<dbReference type="AlphaFoldDB" id="A0A450T5J3"/>
<accession>A0A450T5J3</accession>
<gene>
    <name evidence="3" type="ORF">BECKFW1821A_GA0114235_11213</name>
    <name evidence="2" type="ORF">BECKFW1821B_GA0114236_106720</name>
</gene>
<evidence type="ECO:0000313" key="3">
    <source>
        <dbReference type="EMBL" id="VFJ61997.1"/>
    </source>
</evidence>
<dbReference type="EMBL" id="CAADEW010000121">
    <property type="protein sequence ID" value="VFJ61997.1"/>
    <property type="molecule type" value="Genomic_DNA"/>
</dbReference>
<dbReference type="SUPFAM" id="SSF88723">
    <property type="entry name" value="PIN domain-like"/>
    <property type="match status" value="1"/>
</dbReference>
<protein>
    <submittedName>
        <fullName evidence="2">PIN domain-containing protein</fullName>
    </submittedName>
</protein>
<feature type="domain" description="PIN" evidence="1">
    <location>
        <begin position="9"/>
        <end position="59"/>
    </location>
</feature>